<dbReference type="PANTHER" id="PTHR48104:SF17">
    <property type="entry name" value="METACASPASE-3"/>
    <property type="match status" value="1"/>
</dbReference>
<dbReference type="KEGG" id="cic:CICLE_v10029334mg"/>
<reference evidence="4 5" key="1">
    <citation type="submission" date="2013-10" db="EMBL/GenBank/DDBJ databases">
        <authorList>
            <consortium name="International Citrus Genome Consortium"/>
            <person name="Jenkins J."/>
            <person name="Schmutz J."/>
            <person name="Prochnik S."/>
            <person name="Rokhsar D."/>
            <person name="Gmitter F."/>
            <person name="Ollitrault P."/>
            <person name="Machado M."/>
            <person name="Talon M."/>
            <person name="Wincker P."/>
            <person name="Jaillon O."/>
            <person name="Morgante M."/>
        </authorList>
    </citation>
    <scope>NUCLEOTIDE SEQUENCE</scope>
    <source>
        <strain evidence="5">cv. Clemenules</strain>
    </source>
</reference>
<dbReference type="Proteomes" id="UP000030687">
    <property type="component" value="Unassembled WGS sequence"/>
</dbReference>
<dbReference type="InterPro" id="IPR050452">
    <property type="entry name" value="Metacaspase"/>
</dbReference>
<dbReference type="EMBL" id="KI536978">
    <property type="protein sequence ID" value="ESR37023.1"/>
    <property type="molecule type" value="Genomic_DNA"/>
</dbReference>
<accession>V4RR59</accession>
<keyword evidence="2" id="KW-0812">Transmembrane</keyword>
<dbReference type="Pfam" id="PF00656">
    <property type="entry name" value="Peptidase_C14"/>
    <property type="match status" value="1"/>
</dbReference>
<dbReference type="AlphaFoldDB" id="V4RR59"/>
<dbReference type="eggNOG" id="KOG1546">
    <property type="taxonomic scope" value="Eukaryota"/>
</dbReference>
<evidence type="ECO:0000259" key="3">
    <source>
        <dbReference type="Pfam" id="PF00656"/>
    </source>
</evidence>
<dbReference type="OMA" id="NATNIMK"/>
<proteinExistence type="inferred from homology"/>
<comment type="similarity">
    <text evidence="1">Belongs to the peptidase C14B family.</text>
</comment>
<dbReference type="PANTHER" id="PTHR48104">
    <property type="entry name" value="METACASPASE-4"/>
    <property type="match status" value="1"/>
</dbReference>
<protein>
    <recommendedName>
        <fullName evidence="3">Peptidase C14 caspase domain-containing protein</fullName>
    </recommendedName>
</protein>
<dbReference type="Gramene" id="ESR37023">
    <property type="protein sequence ID" value="ESR37023"/>
    <property type="gene ID" value="CICLE_v10029334mg"/>
</dbReference>
<keyword evidence="2" id="KW-1133">Transmembrane helix</keyword>
<organism evidence="4 5">
    <name type="scientific">Citrus clementina</name>
    <name type="common">Clementine</name>
    <name type="synonym">Citrus deliciosa x Citrus sinensis</name>
    <dbReference type="NCBI Taxonomy" id="85681"/>
    <lineage>
        <taxon>Eukaryota</taxon>
        <taxon>Viridiplantae</taxon>
        <taxon>Streptophyta</taxon>
        <taxon>Embryophyta</taxon>
        <taxon>Tracheophyta</taxon>
        <taxon>Spermatophyta</taxon>
        <taxon>Magnoliopsida</taxon>
        <taxon>eudicotyledons</taxon>
        <taxon>Gunneridae</taxon>
        <taxon>Pentapetalae</taxon>
        <taxon>rosids</taxon>
        <taxon>malvids</taxon>
        <taxon>Sapindales</taxon>
        <taxon>Rutaceae</taxon>
        <taxon>Aurantioideae</taxon>
        <taxon>Citrus</taxon>
    </lineage>
</organism>
<feature type="domain" description="Peptidase C14 caspase" evidence="3">
    <location>
        <begin position="1"/>
        <end position="173"/>
    </location>
</feature>
<sequence>MRSAMKWLVQDCQPGDSLFFHYSGHGLRQKDYNLDEIDGFDEAICPIDFETEGPIIDDEINATIVRTLPRGVKLHAVIDTCFSGTVLDLLFMYRIISREGHYQREYQRSPAAVRKKGTSGGIAISFSACDDHQTSASASAFTGKVTGVMTSSFIQAVQNEPGSTYGRLLNAMHYIIPSLVFIFLINYFLFNG</sequence>
<keyword evidence="2" id="KW-0472">Membrane</keyword>
<dbReference type="GO" id="GO:0005737">
    <property type="term" value="C:cytoplasm"/>
    <property type="evidence" value="ECO:0007669"/>
    <property type="project" value="TreeGrafter"/>
</dbReference>
<dbReference type="Gene3D" id="3.40.50.12660">
    <property type="match status" value="1"/>
</dbReference>
<gene>
    <name evidence="4" type="ORF">CICLE_v10029334mg</name>
</gene>
<dbReference type="GO" id="GO:0004197">
    <property type="term" value="F:cysteine-type endopeptidase activity"/>
    <property type="evidence" value="ECO:0007669"/>
    <property type="project" value="InterPro"/>
</dbReference>
<name>V4RR59_CITCL</name>
<evidence type="ECO:0000256" key="1">
    <source>
        <dbReference type="ARBA" id="ARBA00009005"/>
    </source>
</evidence>
<evidence type="ECO:0000313" key="4">
    <source>
        <dbReference type="EMBL" id="ESR37023.1"/>
    </source>
</evidence>
<evidence type="ECO:0000256" key="2">
    <source>
        <dbReference type="SAM" id="Phobius"/>
    </source>
</evidence>
<dbReference type="GO" id="GO:0006508">
    <property type="term" value="P:proteolysis"/>
    <property type="evidence" value="ECO:0007669"/>
    <property type="project" value="InterPro"/>
</dbReference>
<feature type="transmembrane region" description="Helical" evidence="2">
    <location>
        <begin position="171"/>
        <end position="190"/>
    </location>
</feature>
<evidence type="ECO:0000313" key="5">
    <source>
        <dbReference type="Proteomes" id="UP000030687"/>
    </source>
</evidence>
<dbReference type="InParanoid" id="V4RR59"/>
<dbReference type="InterPro" id="IPR011600">
    <property type="entry name" value="Pept_C14_caspase"/>
</dbReference>
<keyword evidence="5" id="KW-1185">Reference proteome</keyword>